<dbReference type="PRINTS" id="PR00598">
    <property type="entry name" value="HTHMARR"/>
</dbReference>
<keyword evidence="2" id="KW-0238">DNA-binding</keyword>
<evidence type="ECO:0000259" key="4">
    <source>
        <dbReference type="PROSITE" id="PS50995"/>
    </source>
</evidence>
<keyword evidence="1" id="KW-0805">Transcription regulation</keyword>
<dbReference type="RefSeq" id="WP_288183149.1">
    <property type="nucleotide sequence ID" value="NZ_LT608335.1"/>
</dbReference>
<dbReference type="GO" id="GO:0003700">
    <property type="term" value="F:DNA-binding transcription factor activity"/>
    <property type="evidence" value="ECO:0007669"/>
    <property type="project" value="InterPro"/>
</dbReference>
<dbReference type="InterPro" id="IPR036388">
    <property type="entry name" value="WH-like_DNA-bd_sf"/>
</dbReference>
<dbReference type="Pfam" id="PF12802">
    <property type="entry name" value="MarR_2"/>
    <property type="match status" value="1"/>
</dbReference>
<dbReference type="AlphaFoldDB" id="A0A212LLZ9"/>
<sequence>MSLGRLTEITHNDISDSYFSVRTLIELTVFQDNLDDILEMHFSRYGLSRAKFSALIQLYMTGGEGLTQSELGKKLLVSRANITRLIDRLEKEDLVVRKADPVDKRAFQLYLTDRANMLMHAFVPVHNQYVHKLMSTLDTDEKKLLISLLDKLKKGLEKV</sequence>
<proteinExistence type="predicted"/>
<evidence type="ECO:0000313" key="5">
    <source>
        <dbReference type="EMBL" id="SCM78565.1"/>
    </source>
</evidence>
<dbReference type="PANTHER" id="PTHR42756">
    <property type="entry name" value="TRANSCRIPTIONAL REGULATOR, MARR"/>
    <property type="match status" value="1"/>
</dbReference>
<dbReference type="Gene3D" id="1.10.10.10">
    <property type="entry name" value="Winged helix-like DNA-binding domain superfamily/Winged helix DNA-binding domain"/>
    <property type="match status" value="1"/>
</dbReference>
<name>A0A212LLZ9_9FIRM</name>
<keyword evidence="3" id="KW-0804">Transcription</keyword>
<evidence type="ECO:0000256" key="3">
    <source>
        <dbReference type="ARBA" id="ARBA00023163"/>
    </source>
</evidence>
<dbReference type="GO" id="GO:0003677">
    <property type="term" value="F:DNA binding"/>
    <property type="evidence" value="ECO:0007669"/>
    <property type="project" value="UniProtKB-KW"/>
</dbReference>
<dbReference type="SUPFAM" id="SSF46785">
    <property type="entry name" value="Winged helix' DNA-binding domain"/>
    <property type="match status" value="1"/>
</dbReference>
<organism evidence="5">
    <name type="scientific">uncultured Sporomusa sp</name>
    <dbReference type="NCBI Taxonomy" id="307249"/>
    <lineage>
        <taxon>Bacteria</taxon>
        <taxon>Bacillati</taxon>
        <taxon>Bacillota</taxon>
        <taxon>Negativicutes</taxon>
        <taxon>Selenomonadales</taxon>
        <taxon>Sporomusaceae</taxon>
        <taxon>Sporomusa</taxon>
        <taxon>environmental samples</taxon>
    </lineage>
</organism>
<dbReference type="InterPro" id="IPR000835">
    <property type="entry name" value="HTH_MarR-typ"/>
</dbReference>
<dbReference type="SMART" id="SM00347">
    <property type="entry name" value="HTH_MARR"/>
    <property type="match status" value="1"/>
</dbReference>
<protein>
    <submittedName>
        <fullName evidence="5">Transcriptional regulator, MarR family (Modular protein)</fullName>
    </submittedName>
</protein>
<dbReference type="PANTHER" id="PTHR42756:SF1">
    <property type="entry name" value="TRANSCRIPTIONAL REPRESSOR OF EMRAB OPERON"/>
    <property type="match status" value="1"/>
</dbReference>
<dbReference type="PROSITE" id="PS50995">
    <property type="entry name" value="HTH_MARR_2"/>
    <property type="match status" value="1"/>
</dbReference>
<evidence type="ECO:0000256" key="1">
    <source>
        <dbReference type="ARBA" id="ARBA00023015"/>
    </source>
</evidence>
<feature type="domain" description="HTH marR-type" evidence="4">
    <location>
        <begin position="1"/>
        <end position="154"/>
    </location>
</feature>
<gene>
    <name evidence="5" type="ORF">KL86SPO_20117</name>
</gene>
<dbReference type="InterPro" id="IPR023187">
    <property type="entry name" value="Tscrpt_reg_MarR-type_CS"/>
</dbReference>
<evidence type="ECO:0000256" key="2">
    <source>
        <dbReference type="ARBA" id="ARBA00023125"/>
    </source>
</evidence>
<accession>A0A212LLZ9</accession>
<dbReference type="InterPro" id="IPR036390">
    <property type="entry name" value="WH_DNA-bd_sf"/>
</dbReference>
<dbReference type="PROSITE" id="PS01117">
    <property type="entry name" value="HTH_MARR_1"/>
    <property type="match status" value="1"/>
</dbReference>
<dbReference type="EMBL" id="FMJE01000002">
    <property type="protein sequence ID" value="SCM78565.1"/>
    <property type="molecule type" value="Genomic_DNA"/>
</dbReference>
<reference evidence="5" key="1">
    <citation type="submission" date="2016-08" db="EMBL/GenBank/DDBJ databases">
        <authorList>
            <person name="Seilhamer J.J."/>
        </authorList>
    </citation>
    <scope>NUCLEOTIDE SEQUENCE</scope>
    <source>
        <strain evidence="5">86</strain>
    </source>
</reference>